<evidence type="ECO:0000259" key="2">
    <source>
        <dbReference type="Pfam" id="PF20516"/>
    </source>
</evidence>
<comment type="caution">
    <text evidence="3">The sequence shown here is derived from an EMBL/GenBank/DDBJ whole genome shotgun (WGS) entry which is preliminary data.</text>
</comment>
<dbReference type="EMBL" id="LFIV01000170">
    <property type="protein sequence ID" value="KZL66599.1"/>
    <property type="molecule type" value="Genomic_DNA"/>
</dbReference>
<reference evidence="3 4" key="1">
    <citation type="submission" date="2015-06" db="EMBL/GenBank/DDBJ databases">
        <title>Survival trade-offs in plant roots during colonization by closely related pathogenic and mutualistic fungi.</title>
        <authorList>
            <person name="Hacquard S."/>
            <person name="Kracher B."/>
            <person name="Hiruma K."/>
            <person name="Weinman A."/>
            <person name="Muench P."/>
            <person name="Garrido Oter R."/>
            <person name="Ver Loren van Themaat E."/>
            <person name="Dallerey J.-F."/>
            <person name="Damm U."/>
            <person name="Henrissat B."/>
            <person name="Lespinet O."/>
            <person name="Thon M."/>
            <person name="Kemen E."/>
            <person name="McHardy A.C."/>
            <person name="Schulze-Lefert P."/>
            <person name="O'Connell R.J."/>
        </authorList>
    </citation>
    <scope>NUCLEOTIDE SEQUENCE [LARGE SCALE GENOMIC DNA]</scope>
    <source>
        <strain evidence="3 4">0861</strain>
    </source>
</reference>
<dbReference type="STRING" id="708197.A0A166PBS0"/>
<evidence type="ECO:0000256" key="1">
    <source>
        <dbReference type="SAM" id="MobiDB-lite"/>
    </source>
</evidence>
<feature type="compositionally biased region" description="Low complexity" evidence="1">
    <location>
        <begin position="97"/>
        <end position="112"/>
    </location>
</feature>
<dbReference type="InterPro" id="IPR046797">
    <property type="entry name" value="PDDEXK_12"/>
</dbReference>
<organism evidence="3 4">
    <name type="scientific">Colletotrichum tofieldiae</name>
    <dbReference type="NCBI Taxonomy" id="708197"/>
    <lineage>
        <taxon>Eukaryota</taxon>
        <taxon>Fungi</taxon>
        <taxon>Dikarya</taxon>
        <taxon>Ascomycota</taxon>
        <taxon>Pezizomycotina</taxon>
        <taxon>Sordariomycetes</taxon>
        <taxon>Hypocreomycetidae</taxon>
        <taxon>Glomerellales</taxon>
        <taxon>Glomerellaceae</taxon>
        <taxon>Colletotrichum</taxon>
        <taxon>Colletotrichum spaethianum species complex</taxon>
    </lineage>
</organism>
<evidence type="ECO:0000313" key="4">
    <source>
        <dbReference type="Proteomes" id="UP000076552"/>
    </source>
</evidence>
<evidence type="ECO:0000313" key="3">
    <source>
        <dbReference type="EMBL" id="KZL66599.1"/>
    </source>
</evidence>
<dbReference type="AlphaFoldDB" id="A0A166PBS0"/>
<dbReference type="OrthoDB" id="4161186at2759"/>
<dbReference type="Pfam" id="PF20516">
    <property type="entry name" value="PDDEXK_12"/>
    <property type="match status" value="1"/>
</dbReference>
<gene>
    <name evidence="3" type="ORF">CT0861_05188</name>
</gene>
<dbReference type="Proteomes" id="UP000076552">
    <property type="component" value="Unassembled WGS sequence"/>
</dbReference>
<keyword evidence="4" id="KW-1185">Reference proteome</keyword>
<sequence length="448" mass="50492">MNILMRVDAYVTRWLAGLPDTTNTANVERRESLHCDPSSKKRRRSSSSRIPTPPASLRKDMDPEDDPFSGGPETPLTKKRRIDDPHATPQASYNSISQAPSVSTTSASSASGRSRKSSPTKAFTRLEISNPLKLRFDEFDGINTDYPIPEALQQVRVQLGAFSTNQRIIPRRDRTAAAPLVKGSPFPLTDMAYYDDDDESCRYGRMVPVDEVRIITNNSRYCAMHRAAEVVWNTEVHHQILRCALRGNDGNVGSGLVNFTICTSALINRHIIHRGPSKMVDFCFYIDSNVASRSDPAVNDAVTELRAWSPSEAVNHTDFTMMRNHPIALSIESKKQAGNHDDATLQIGTWHAAQWRFLARIRASKGLTLDGLEFLPGLIVQGNDWFFVASTRRDDETTLWTEQPIGSTRSALGTYQVIRAVQYLAWWCQEIYWPWFKENIFDLEPQST</sequence>
<protein>
    <recommendedName>
        <fullName evidence="2">PD-(D/E)XK nuclease-like domain-containing protein</fullName>
    </recommendedName>
</protein>
<feature type="compositionally biased region" description="Basic and acidic residues" evidence="1">
    <location>
        <begin position="27"/>
        <end position="39"/>
    </location>
</feature>
<proteinExistence type="predicted"/>
<feature type="region of interest" description="Disordered" evidence="1">
    <location>
        <begin position="27"/>
        <end position="123"/>
    </location>
</feature>
<accession>A0A166PBS0</accession>
<feature type="domain" description="PD-(D/E)XK nuclease-like" evidence="2">
    <location>
        <begin position="191"/>
        <end position="433"/>
    </location>
</feature>
<name>A0A166PBS0_9PEZI</name>